<dbReference type="Proteomes" id="UP000469011">
    <property type="component" value="Unassembled WGS sequence"/>
</dbReference>
<dbReference type="AlphaFoldDB" id="A0A6N9T5K8"/>
<name>A0A6N9T5K8_9HYPH</name>
<dbReference type="RefSeq" id="WP_163464158.1">
    <property type="nucleotide sequence ID" value="NZ_JAAAMG010000012.1"/>
</dbReference>
<dbReference type="InterPro" id="IPR036866">
    <property type="entry name" value="RibonucZ/Hydroxyglut_hydro"/>
</dbReference>
<evidence type="ECO:0000313" key="2">
    <source>
        <dbReference type="EMBL" id="NDW05862.1"/>
    </source>
</evidence>
<feature type="region of interest" description="Disordered" evidence="1">
    <location>
        <begin position="241"/>
        <end position="286"/>
    </location>
</feature>
<dbReference type="SUPFAM" id="SSF56281">
    <property type="entry name" value="Metallo-hydrolase/oxidoreductase"/>
    <property type="match status" value="1"/>
</dbReference>
<reference evidence="2 3" key="1">
    <citation type="submission" date="2020-01" db="EMBL/GenBank/DDBJ databases">
        <title>Jiella pacifica sp. nov.</title>
        <authorList>
            <person name="Xue Z."/>
            <person name="Zhu S."/>
            <person name="Chen J."/>
            <person name="Yang J."/>
        </authorList>
    </citation>
    <scope>NUCLEOTIDE SEQUENCE [LARGE SCALE GENOMIC DNA]</scope>
    <source>
        <strain evidence="2 3">40Bstr34</strain>
    </source>
</reference>
<evidence type="ECO:0000313" key="3">
    <source>
        <dbReference type="Proteomes" id="UP000469011"/>
    </source>
</evidence>
<evidence type="ECO:0000256" key="1">
    <source>
        <dbReference type="SAM" id="MobiDB-lite"/>
    </source>
</evidence>
<accession>A0A6N9T5K8</accession>
<evidence type="ECO:0008006" key="4">
    <source>
        <dbReference type="Google" id="ProtNLM"/>
    </source>
</evidence>
<dbReference type="EMBL" id="JAAAMG010000012">
    <property type="protein sequence ID" value="NDW05862.1"/>
    <property type="molecule type" value="Genomic_DNA"/>
</dbReference>
<sequence length="535" mass="60645">MTRSPIRFNGLVRQGPITIPERDKRIILAMIDAGLKDQQILAFFSQPGRDFNHNRISRLRKAPRNSGLQPASTVELQSFLDRWAASSNLQNLFSKLTFNRDLSRQWRVEYRFHPVGQGMLHSGNLRNGHRKSINWIYDCGSVTSNKLVEDALDNIYEHIKEKPGEKPLIDIVALSHFDKDHVSGIVYLLRIFRVDIIILPFMPLWQRLWIAAADKFDVEFLRFLLDPAEFLRNAAGGDQPRIVFVPPSDDTPPPPIDPLPDPDPGPDPDGDERERRFPEKADGRPLRIRVETEHRPDLLSGEIPGSRRVETPAAEFLRRGSVLDVEGFWEFVPYNDANQAQKCPPSFPASVEPLIAALQDATTSAETKKAFGALKRHYDKTFGKKNRNIISMFLYGGPATKPVDANFSPEFFFESTGGWAKYRDYTRVSTDHFAVLLTGDGSLNSSPRRTAFKNYFSPHGRLSKAAIFQVMHHGASGNSSPEVAEMVAPRASIFCSDPTKGKKHPHADVVRQFWEYNCVQVDARRGWMLYGTFEF</sequence>
<organism evidence="2 3">
    <name type="scientific">Jiella pacifica</name>
    <dbReference type="NCBI Taxonomy" id="2696469"/>
    <lineage>
        <taxon>Bacteria</taxon>
        <taxon>Pseudomonadati</taxon>
        <taxon>Pseudomonadota</taxon>
        <taxon>Alphaproteobacteria</taxon>
        <taxon>Hyphomicrobiales</taxon>
        <taxon>Aurantimonadaceae</taxon>
        <taxon>Jiella</taxon>
    </lineage>
</organism>
<dbReference type="PANTHER" id="PTHR30619:SF1">
    <property type="entry name" value="RECOMBINATION PROTEIN 2"/>
    <property type="match status" value="1"/>
</dbReference>
<keyword evidence="3" id="KW-1185">Reference proteome</keyword>
<gene>
    <name evidence="2" type="ORF">GTK09_15675</name>
</gene>
<feature type="compositionally biased region" description="Basic and acidic residues" evidence="1">
    <location>
        <begin position="272"/>
        <end position="286"/>
    </location>
</feature>
<dbReference type="Gene3D" id="3.60.15.10">
    <property type="entry name" value="Ribonuclease Z/Hydroxyacylglutathione hydrolase-like"/>
    <property type="match status" value="2"/>
</dbReference>
<feature type="compositionally biased region" description="Pro residues" evidence="1">
    <location>
        <begin position="249"/>
        <end position="263"/>
    </location>
</feature>
<comment type="caution">
    <text evidence="2">The sequence shown here is derived from an EMBL/GenBank/DDBJ whole genome shotgun (WGS) entry which is preliminary data.</text>
</comment>
<dbReference type="PANTHER" id="PTHR30619">
    <property type="entry name" value="DNA INTERNALIZATION/COMPETENCE PROTEIN COMEC/REC2"/>
    <property type="match status" value="1"/>
</dbReference>
<protein>
    <recommendedName>
        <fullName evidence="4">Metallo-beta-lactamase superfamily protein</fullName>
    </recommendedName>
</protein>
<proteinExistence type="predicted"/>
<dbReference type="InterPro" id="IPR052159">
    <property type="entry name" value="Competence_DNA_uptake"/>
</dbReference>